<sequence>MNGQIDWAELFFSSTGRTARGPFLLATAVLIAIAVLYEAATGPTLRWFTGWIVYPGLLFSGCCVLSKRLHDRGRSGWLAAIIVLALIVAWPAPSGFVDFAFSLVILWAAVELGAIAGEQGANRFGPPPGRAVQA</sequence>
<dbReference type="InterPro" id="IPR008523">
    <property type="entry name" value="DUF805"/>
</dbReference>
<organism evidence="2 3">
    <name type="scientific">Caulobacter mirabilis</name>
    <dbReference type="NCBI Taxonomy" id="69666"/>
    <lineage>
        <taxon>Bacteria</taxon>
        <taxon>Pseudomonadati</taxon>
        <taxon>Pseudomonadota</taxon>
        <taxon>Alphaproteobacteria</taxon>
        <taxon>Caulobacterales</taxon>
        <taxon>Caulobacteraceae</taxon>
        <taxon>Caulobacter</taxon>
    </lineage>
</organism>
<dbReference type="OrthoDB" id="9812349at2"/>
<proteinExistence type="predicted"/>
<feature type="transmembrane region" description="Helical" evidence="1">
    <location>
        <begin position="45"/>
        <end position="65"/>
    </location>
</feature>
<protein>
    <recommendedName>
        <fullName evidence="4">DUF805 domain-containing protein</fullName>
    </recommendedName>
</protein>
<reference evidence="2 3" key="1">
    <citation type="submission" date="2017-10" db="EMBL/GenBank/DDBJ databases">
        <title>Genome sequence of Caulobacter mirabilis FWC38.</title>
        <authorList>
            <person name="Fiebig A."/>
            <person name="Crosson S."/>
        </authorList>
    </citation>
    <scope>NUCLEOTIDE SEQUENCE [LARGE SCALE GENOMIC DNA]</scope>
    <source>
        <strain evidence="2 3">FWC 38</strain>
    </source>
</reference>
<dbReference type="RefSeq" id="WP_099621862.1">
    <property type="nucleotide sequence ID" value="NZ_CP024201.1"/>
</dbReference>
<keyword evidence="1" id="KW-1133">Transmembrane helix</keyword>
<evidence type="ECO:0000256" key="1">
    <source>
        <dbReference type="SAM" id="Phobius"/>
    </source>
</evidence>
<evidence type="ECO:0008006" key="4">
    <source>
        <dbReference type="Google" id="ProtNLM"/>
    </source>
</evidence>
<keyword evidence="3" id="KW-1185">Reference proteome</keyword>
<evidence type="ECO:0000313" key="2">
    <source>
        <dbReference type="EMBL" id="ATQ42608.1"/>
    </source>
</evidence>
<dbReference type="PANTHER" id="PTHR34980">
    <property type="entry name" value="INNER MEMBRANE PROTEIN-RELATED-RELATED"/>
    <property type="match status" value="1"/>
</dbReference>
<feature type="transmembrane region" description="Helical" evidence="1">
    <location>
        <begin position="21"/>
        <end position="39"/>
    </location>
</feature>
<dbReference type="PANTHER" id="PTHR34980:SF3">
    <property type="entry name" value="BLR8105 PROTEIN"/>
    <property type="match status" value="1"/>
</dbReference>
<dbReference type="EMBL" id="CP024201">
    <property type="protein sequence ID" value="ATQ42608.1"/>
    <property type="molecule type" value="Genomic_DNA"/>
</dbReference>
<dbReference type="Pfam" id="PF05656">
    <property type="entry name" value="DUF805"/>
    <property type="match status" value="1"/>
</dbReference>
<keyword evidence="1" id="KW-0812">Transmembrane</keyword>
<name>A0A2D2AX65_9CAUL</name>
<keyword evidence="1" id="KW-0472">Membrane</keyword>
<evidence type="ECO:0000313" key="3">
    <source>
        <dbReference type="Proteomes" id="UP000228945"/>
    </source>
</evidence>
<gene>
    <name evidence="2" type="ORF">CSW64_09410</name>
</gene>
<dbReference type="KEGG" id="cmb:CSW64_09410"/>
<feature type="transmembrane region" description="Helical" evidence="1">
    <location>
        <begin position="77"/>
        <end position="93"/>
    </location>
</feature>
<dbReference type="GO" id="GO:0005886">
    <property type="term" value="C:plasma membrane"/>
    <property type="evidence" value="ECO:0007669"/>
    <property type="project" value="TreeGrafter"/>
</dbReference>
<accession>A0A2D2AX65</accession>
<dbReference type="AlphaFoldDB" id="A0A2D2AX65"/>
<dbReference type="Proteomes" id="UP000228945">
    <property type="component" value="Chromosome"/>
</dbReference>